<feature type="transmembrane region" description="Helical" evidence="1">
    <location>
        <begin position="142"/>
        <end position="162"/>
    </location>
</feature>
<dbReference type="Proteomes" id="UP000430670">
    <property type="component" value="Unassembled WGS sequence"/>
</dbReference>
<feature type="transmembrane region" description="Helical" evidence="1">
    <location>
        <begin position="87"/>
        <end position="107"/>
    </location>
</feature>
<organism evidence="2 3">
    <name type="scientific">Heliobacterium mobile</name>
    <name type="common">Heliobacillus mobilis</name>
    <dbReference type="NCBI Taxonomy" id="28064"/>
    <lineage>
        <taxon>Bacteria</taxon>
        <taxon>Bacillati</taxon>
        <taxon>Bacillota</taxon>
        <taxon>Clostridia</taxon>
        <taxon>Eubacteriales</taxon>
        <taxon>Heliobacteriaceae</taxon>
        <taxon>Heliobacterium</taxon>
    </lineage>
</organism>
<keyword evidence="3" id="KW-1185">Reference proteome</keyword>
<feature type="transmembrane region" description="Helical" evidence="1">
    <location>
        <begin position="119"/>
        <end position="135"/>
    </location>
</feature>
<evidence type="ECO:0008006" key="4">
    <source>
        <dbReference type="Google" id="ProtNLM"/>
    </source>
</evidence>
<dbReference type="OrthoDB" id="2080644at2"/>
<dbReference type="AlphaFoldDB" id="A0A6I3SGA7"/>
<keyword evidence="1" id="KW-0472">Membrane</keyword>
<reference evidence="2 3" key="1">
    <citation type="submission" date="2019-11" db="EMBL/GenBank/DDBJ databases">
        <title>Whole-genome sequence of a the green, strictly anaerobic photosynthetic bacterium Heliobacillus mobilis DSM 6151.</title>
        <authorList>
            <person name="Kyndt J.A."/>
            <person name="Meyer T.E."/>
        </authorList>
    </citation>
    <scope>NUCLEOTIDE SEQUENCE [LARGE SCALE GENOMIC DNA]</scope>
    <source>
        <strain evidence="2 3">DSM 6151</strain>
    </source>
</reference>
<evidence type="ECO:0000313" key="3">
    <source>
        <dbReference type="Proteomes" id="UP000430670"/>
    </source>
</evidence>
<feature type="transmembrane region" description="Helical" evidence="1">
    <location>
        <begin position="174"/>
        <end position="195"/>
    </location>
</feature>
<keyword evidence="1" id="KW-1133">Transmembrane helix</keyword>
<proteinExistence type="predicted"/>
<keyword evidence="1" id="KW-0812">Transmembrane</keyword>
<feature type="transmembrane region" description="Helical" evidence="1">
    <location>
        <begin position="37"/>
        <end position="56"/>
    </location>
</feature>
<evidence type="ECO:0000256" key="1">
    <source>
        <dbReference type="SAM" id="Phobius"/>
    </source>
</evidence>
<comment type="caution">
    <text evidence="2">The sequence shown here is derived from an EMBL/GenBank/DDBJ whole genome shotgun (WGS) entry which is preliminary data.</text>
</comment>
<sequence>MPRYPIGAIILLVSMIFILFGMGRGLAQRLRTPSRRLLFFLLAWWAASFIDVPILAIKPAMFVNLGGIVAPLCLGLLLTGKTKLADVRLWMAVLSVMVSGLLGQEVLGFEQDHFLWDGHWIFTFLGALAAATVAVEMRGALAAVLLGGALAETIGPFVNFYWHLAPGRITDLGAGIVFDRIVVSSLLVFPLSFIIEHLSVAKAVRVNLIPKQIDRKLTKETLEEQEIVIDAEKKSSE</sequence>
<evidence type="ECO:0000313" key="2">
    <source>
        <dbReference type="EMBL" id="MTV47491.1"/>
    </source>
</evidence>
<gene>
    <name evidence="2" type="ORF">GJ688_00675</name>
</gene>
<name>A0A6I3SGA7_HELMO</name>
<accession>A0A6I3SGA7</accession>
<dbReference type="RefSeq" id="WP_155474609.1">
    <property type="nucleotide sequence ID" value="NZ_WNKU01000001.1"/>
</dbReference>
<feature type="transmembrane region" description="Helical" evidence="1">
    <location>
        <begin position="6"/>
        <end position="25"/>
    </location>
</feature>
<protein>
    <recommendedName>
        <fullName evidence="4">DUF1614 domain-containing protein</fullName>
    </recommendedName>
</protein>
<feature type="transmembrane region" description="Helical" evidence="1">
    <location>
        <begin position="62"/>
        <end position="80"/>
    </location>
</feature>
<dbReference type="EMBL" id="WNKU01000001">
    <property type="protein sequence ID" value="MTV47491.1"/>
    <property type="molecule type" value="Genomic_DNA"/>
</dbReference>